<proteinExistence type="predicted"/>
<sequence>MTRRRSSFLLPNTHVPSVAEAADISSYAKHAGHVLLLLFFVYVFEDRFSLNVLREDYVPLSPPEDDEIPSEGLGPIFKIVLYFSRLATLLLLPQAAFDFAGLVMFNAFKRRVPLRHSTLESDTLAITFRIVTRGSDPEKIREVVRRNLEVLSNSPAQVQAYRLEVITEQPIGIEKYGNFLERVVPQEYRTGGATGKARALQYCLEEPSESLGRNEWVVHLDESAVLSEDAIMGVLNFACKGGAQFGSGLTTYTQDGITNWLTAIIDSAQIAEDLGQTRFQLKMFHKPLLAWQGAFYVTSVPTERQVGYRRRSSIIIDDRVDAEQHFAAISSRLGYGFDWIDGEVHARSESSLAEHIFNRKRRLQAASAISAAHNTPYSIVQHWAARLLPLTLPSLMFGLLWSVPTLFILDLVCGFIFAVRAYAYTFGVLRSFPGEPAVMVPMAFASPFVFLLDSILESAVTLLAMVHKD</sequence>
<dbReference type="PANTHER" id="PTHR16779:SF1">
    <property type="entry name" value="BETA-1,4-MANNOSYLTRANSFERASE EGH"/>
    <property type="match status" value="1"/>
</dbReference>
<dbReference type="Pfam" id="PF13632">
    <property type="entry name" value="Glyco_trans_2_3"/>
    <property type="match status" value="1"/>
</dbReference>
<feature type="transmembrane region" description="Helical" evidence="1">
    <location>
        <begin position="395"/>
        <end position="423"/>
    </location>
</feature>
<reference evidence="3 4" key="1">
    <citation type="journal article" date="2016" name="Nat. Commun.">
        <title>Extremotolerant tardigrade genome and improved radiotolerance of human cultured cells by tardigrade-unique protein.</title>
        <authorList>
            <person name="Hashimoto T."/>
            <person name="Horikawa D.D."/>
            <person name="Saito Y."/>
            <person name="Kuwahara H."/>
            <person name="Kozuka-Hata H."/>
            <person name="Shin-I T."/>
            <person name="Minakuchi Y."/>
            <person name="Ohishi K."/>
            <person name="Motoyama A."/>
            <person name="Aizu T."/>
            <person name="Enomoto A."/>
            <person name="Kondo K."/>
            <person name="Tanaka S."/>
            <person name="Hara Y."/>
            <person name="Koshikawa S."/>
            <person name="Sagara H."/>
            <person name="Miura T."/>
            <person name="Yokobori S."/>
            <person name="Miyagawa K."/>
            <person name="Suzuki Y."/>
            <person name="Kubo T."/>
            <person name="Oyama M."/>
            <person name="Kohara Y."/>
            <person name="Fujiyama A."/>
            <person name="Arakawa K."/>
            <person name="Katayama T."/>
            <person name="Toyoda A."/>
            <person name="Kunieda T."/>
        </authorList>
    </citation>
    <scope>NUCLEOTIDE SEQUENCE [LARGE SCALE GENOMIC DNA]</scope>
    <source>
        <strain evidence="3 4">YOKOZUNA-1</strain>
    </source>
</reference>
<dbReference type="EMBL" id="BDGG01000008">
    <property type="protein sequence ID" value="GAV02445.1"/>
    <property type="molecule type" value="Genomic_DNA"/>
</dbReference>
<comment type="caution">
    <text evidence="3">The sequence shown here is derived from an EMBL/GenBank/DDBJ whole genome shotgun (WGS) entry which is preliminary data.</text>
</comment>
<dbReference type="AlphaFoldDB" id="A0A1D1VLE7"/>
<feature type="domain" description="Glycosyltransferase 2-like" evidence="2">
    <location>
        <begin position="216"/>
        <end position="426"/>
    </location>
</feature>
<evidence type="ECO:0000256" key="1">
    <source>
        <dbReference type="SAM" id="Phobius"/>
    </source>
</evidence>
<dbReference type="PANTHER" id="PTHR16779">
    <property type="entry name" value="BETA-1,4-MANNOSYLTRANSFERASE EGH"/>
    <property type="match status" value="1"/>
</dbReference>
<keyword evidence="1" id="KW-1133">Transmembrane helix</keyword>
<dbReference type="OrthoDB" id="5819582at2759"/>
<protein>
    <recommendedName>
        <fullName evidence="2">Glycosyltransferase 2-like domain-containing protein</fullName>
    </recommendedName>
</protein>
<gene>
    <name evidence="3" type="primary">RvY_13010-1</name>
    <name evidence="3" type="synonym">RvY_13010.1</name>
    <name evidence="3" type="ORF">RvY_13010</name>
</gene>
<organism evidence="3 4">
    <name type="scientific">Ramazzottius varieornatus</name>
    <name type="common">Water bear</name>
    <name type="synonym">Tardigrade</name>
    <dbReference type="NCBI Taxonomy" id="947166"/>
    <lineage>
        <taxon>Eukaryota</taxon>
        <taxon>Metazoa</taxon>
        <taxon>Ecdysozoa</taxon>
        <taxon>Tardigrada</taxon>
        <taxon>Eutardigrada</taxon>
        <taxon>Parachela</taxon>
        <taxon>Hypsibioidea</taxon>
        <taxon>Ramazzottiidae</taxon>
        <taxon>Ramazzottius</taxon>
    </lineage>
</organism>
<dbReference type="STRING" id="947166.A0A1D1VLE7"/>
<keyword evidence="1" id="KW-0812">Transmembrane</keyword>
<dbReference type="GO" id="GO:0005737">
    <property type="term" value="C:cytoplasm"/>
    <property type="evidence" value="ECO:0007669"/>
    <property type="project" value="TreeGrafter"/>
</dbReference>
<dbReference type="InterPro" id="IPR027389">
    <property type="entry name" value="B_mannosylTrfase_Bre-3/Egh"/>
</dbReference>
<evidence type="ECO:0000313" key="4">
    <source>
        <dbReference type="Proteomes" id="UP000186922"/>
    </source>
</evidence>
<dbReference type="Proteomes" id="UP000186922">
    <property type="component" value="Unassembled WGS sequence"/>
</dbReference>
<accession>A0A1D1VLE7</accession>
<dbReference type="GO" id="GO:0019187">
    <property type="term" value="F:beta-1,4-mannosyltransferase activity"/>
    <property type="evidence" value="ECO:0007669"/>
    <property type="project" value="InterPro"/>
</dbReference>
<keyword evidence="1" id="KW-0472">Membrane</keyword>
<keyword evidence="4" id="KW-1185">Reference proteome</keyword>
<evidence type="ECO:0000259" key="2">
    <source>
        <dbReference type="Pfam" id="PF13632"/>
    </source>
</evidence>
<name>A0A1D1VLE7_RAMVA</name>
<dbReference type="InterPro" id="IPR001173">
    <property type="entry name" value="Glyco_trans_2-like"/>
</dbReference>
<evidence type="ECO:0000313" key="3">
    <source>
        <dbReference type="EMBL" id="GAV02445.1"/>
    </source>
</evidence>